<accession>A0A0N4VI04</accession>
<protein>
    <submittedName>
        <fullName evidence="4">Reverse transcriptase domain-containing protein</fullName>
    </submittedName>
</protein>
<feature type="region of interest" description="Disordered" evidence="1">
    <location>
        <begin position="241"/>
        <end position="263"/>
    </location>
</feature>
<evidence type="ECO:0000313" key="3">
    <source>
        <dbReference type="Proteomes" id="UP000274131"/>
    </source>
</evidence>
<feature type="compositionally biased region" description="Basic and acidic residues" evidence="1">
    <location>
        <begin position="241"/>
        <end position="254"/>
    </location>
</feature>
<evidence type="ECO:0000313" key="4">
    <source>
        <dbReference type="WBParaSite" id="EVEC_0001045501-mRNA-1"/>
    </source>
</evidence>
<dbReference type="AlphaFoldDB" id="A0A0N4VI04"/>
<dbReference type="WBParaSite" id="EVEC_0001045501-mRNA-1">
    <property type="protein sequence ID" value="EVEC_0001045501-mRNA-1"/>
    <property type="gene ID" value="EVEC_0001045501"/>
</dbReference>
<evidence type="ECO:0000313" key="2">
    <source>
        <dbReference type="EMBL" id="VDD95049.1"/>
    </source>
</evidence>
<evidence type="ECO:0000256" key="1">
    <source>
        <dbReference type="SAM" id="MobiDB-lite"/>
    </source>
</evidence>
<organism evidence="4">
    <name type="scientific">Enterobius vermicularis</name>
    <name type="common">Human pinworm</name>
    <dbReference type="NCBI Taxonomy" id="51028"/>
    <lineage>
        <taxon>Eukaryota</taxon>
        <taxon>Metazoa</taxon>
        <taxon>Ecdysozoa</taxon>
        <taxon>Nematoda</taxon>
        <taxon>Chromadorea</taxon>
        <taxon>Rhabditida</taxon>
        <taxon>Spirurina</taxon>
        <taxon>Oxyuridomorpha</taxon>
        <taxon>Oxyuroidea</taxon>
        <taxon>Oxyuridae</taxon>
        <taxon>Enterobius</taxon>
    </lineage>
</organism>
<keyword evidence="3" id="KW-1185">Reference proteome</keyword>
<dbReference type="Proteomes" id="UP000274131">
    <property type="component" value="Unassembled WGS sequence"/>
</dbReference>
<name>A0A0N4VI04_ENTVE</name>
<reference evidence="2 3" key="2">
    <citation type="submission" date="2018-10" db="EMBL/GenBank/DDBJ databases">
        <authorList>
            <consortium name="Pathogen Informatics"/>
        </authorList>
    </citation>
    <scope>NUCLEOTIDE SEQUENCE [LARGE SCALE GENOMIC DNA]</scope>
</reference>
<gene>
    <name evidence="2" type="ORF">EVEC_LOCUS9800</name>
</gene>
<reference evidence="4" key="1">
    <citation type="submission" date="2017-02" db="UniProtKB">
        <authorList>
            <consortium name="WormBaseParasite"/>
        </authorList>
    </citation>
    <scope>IDENTIFICATION</scope>
</reference>
<proteinExistence type="predicted"/>
<sequence length="263" mass="29662">MLPAASIWCPNFAVLQDISNEYLNENGVNLDKGASFYCSNLVTVTKILIGIFEVRKTSVRVPQRVEKADKYKDCFPSPHIGFKGSPYSNLLRFLRKVMCFVFRQGVIMANYQKIRAKPSWTFRGSFNSPKTNLPSSSLDSTCPQILLGIGIGHVTARELLRPVAGSQLYFIRLVNYKTPATIMRSEEGPYICQSDLLTCRVKRTLLSWRGRRRHTGTSFPKLGRIKEIEMDPTGLEQISYCEDKAGGDRGRRDANPAQSRTTI</sequence>
<dbReference type="EMBL" id="UXUI01010306">
    <property type="protein sequence ID" value="VDD95049.1"/>
    <property type="molecule type" value="Genomic_DNA"/>
</dbReference>